<comment type="caution">
    <text evidence="6">The sequence shown here is derived from an EMBL/GenBank/DDBJ whole genome shotgun (WGS) entry which is preliminary data.</text>
</comment>
<accession>A0AAE1K2L4</accession>
<gene>
    <name evidence="6" type="ORF">Pcinc_032683</name>
</gene>
<keyword evidence="3" id="KW-0862">Zinc</keyword>
<evidence type="ECO:0000259" key="5">
    <source>
        <dbReference type="PROSITE" id="PS50016"/>
    </source>
</evidence>
<dbReference type="InterPro" id="IPR011011">
    <property type="entry name" value="Znf_FYVE_PHD"/>
</dbReference>
<reference evidence="6" key="1">
    <citation type="submission" date="2023-10" db="EMBL/GenBank/DDBJ databases">
        <title>Genome assemblies of two species of porcelain crab, Petrolisthes cinctipes and Petrolisthes manimaculis (Anomura: Porcellanidae).</title>
        <authorList>
            <person name="Angst P."/>
        </authorList>
    </citation>
    <scope>NUCLEOTIDE SEQUENCE</scope>
    <source>
        <strain evidence="6">PB745_01</strain>
        <tissue evidence="6">Gill</tissue>
    </source>
</reference>
<dbReference type="AlphaFoldDB" id="A0AAE1K2L4"/>
<dbReference type="PROSITE" id="PS01359">
    <property type="entry name" value="ZF_PHD_1"/>
    <property type="match status" value="1"/>
</dbReference>
<dbReference type="Proteomes" id="UP001286313">
    <property type="component" value="Unassembled WGS sequence"/>
</dbReference>
<dbReference type="InterPro" id="IPR019786">
    <property type="entry name" value="Zinc_finger_PHD-type_CS"/>
</dbReference>
<evidence type="ECO:0000256" key="1">
    <source>
        <dbReference type="ARBA" id="ARBA00022723"/>
    </source>
</evidence>
<proteinExistence type="predicted"/>
<dbReference type="InterPro" id="IPR013083">
    <property type="entry name" value="Znf_RING/FYVE/PHD"/>
</dbReference>
<dbReference type="Pfam" id="PF00628">
    <property type="entry name" value="PHD"/>
    <property type="match status" value="1"/>
</dbReference>
<keyword evidence="1" id="KW-0479">Metal-binding</keyword>
<dbReference type="EMBL" id="JAWQEG010004507">
    <property type="protein sequence ID" value="KAK3861323.1"/>
    <property type="molecule type" value="Genomic_DNA"/>
</dbReference>
<dbReference type="SMART" id="SM00249">
    <property type="entry name" value="PHD"/>
    <property type="match status" value="1"/>
</dbReference>
<keyword evidence="2 4" id="KW-0863">Zinc-finger</keyword>
<feature type="domain" description="PHD-type" evidence="5">
    <location>
        <begin position="57"/>
        <end position="106"/>
    </location>
</feature>
<keyword evidence="7" id="KW-1185">Reference proteome</keyword>
<evidence type="ECO:0000256" key="4">
    <source>
        <dbReference type="PROSITE-ProRule" id="PRU00146"/>
    </source>
</evidence>
<protein>
    <recommendedName>
        <fullName evidence="5">PHD-type domain-containing protein</fullName>
    </recommendedName>
</protein>
<dbReference type="InterPro" id="IPR001965">
    <property type="entry name" value="Znf_PHD"/>
</dbReference>
<dbReference type="PROSITE" id="PS50016">
    <property type="entry name" value="ZF_PHD_2"/>
    <property type="match status" value="1"/>
</dbReference>
<dbReference type="GO" id="GO:0008270">
    <property type="term" value="F:zinc ion binding"/>
    <property type="evidence" value="ECO:0007669"/>
    <property type="project" value="UniProtKB-KW"/>
</dbReference>
<evidence type="ECO:0000313" key="7">
    <source>
        <dbReference type="Proteomes" id="UP001286313"/>
    </source>
</evidence>
<evidence type="ECO:0000313" key="6">
    <source>
        <dbReference type="EMBL" id="KAK3861323.1"/>
    </source>
</evidence>
<dbReference type="InterPro" id="IPR019787">
    <property type="entry name" value="Znf_PHD-finger"/>
</dbReference>
<dbReference type="Gene3D" id="3.30.40.10">
    <property type="entry name" value="Zinc/RING finger domain, C3HC4 (zinc finger)"/>
    <property type="match status" value="1"/>
</dbReference>
<sequence length="164" mass="17889">MLCADDLALTCETMEGLLVKLKTWRKVLESKGLRVNVTKTKVMISGCNVGKPPEKGKFPCSVCGKGVGSNSIFCGTCKHWVHKKCSGITGRLKDDKRFMCKRCKKIAVADDSDIEKVYLDGEAIEVVEKFCYLGDTIGAQGGAGAGVMARVRRGWSTLGNFCHY</sequence>
<organism evidence="6 7">
    <name type="scientific">Petrolisthes cinctipes</name>
    <name type="common">Flat porcelain crab</name>
    <dbReference type="NCBI Taxonomy" id="88211"/>
    <lineage>
        <taxon>Eukaryota</taxon>
        <taxon>Metazoa</taxon>
        <taxon>Ecdysozoa</taxon>
        <taxon>Arthropoda</taxon>
        <taxon>Crustacea</taxon>
        <taxon>Multicrustacea</taxon>
        <taxon>Malacostraca</taxon>
        <taxon>Eumalacostraca</taxon>
        <taxon>Eucarida</taxon>
        <taxon>Decapoda</taxon>
        <taxon>Pleocyemata</taxon>
        <taxon>Anomura</taxon>
        <taxon>Galatheoidea</taxon>
        <taxon>Porcellanidae</taxon>
        <taxon>Petrolisthes</taxon>
    </lineage>
</organism>
<dbReference type="CDD" id="cd15489">
    <property type="entry name" value="PHD_SF"/>
    <property type="match status" value="1"/>
</dbReference>
<evidence type="ECO:0000256" key="2">
    <source>
        <dbReference type="ARBA" id="ARBA00022771"/>
    </source>
</evidence>
<name>A0AAE1K2L4_PETCI</name>
<dbReference type="SUPFAM" id="SSF57903">
    <property type="entry name" value="FYVE/PHD zinc finger"/>
    <property type="match status" value="1"/>
</dbReference>
<evidence type="ECO:0000256" key="3">
    <source>
        <dbReference type="ARBA" id="ARBA00022833"/>
    </source>
</evidence>